<evidence type="ECO:0000256" key="1">
    <source>
        <dbReference type="ARBA" id="ARBA00012167"/>
    </source>
</evidence>
<feature type="binding site" evidence="12">
    <location>
        <begin position="258"/>
        <end position="260"/>
    </location>
    <ligand>
        <name>GTP</name>
        <dbReference type="ChEBI" id="CHEBI:37565"/>
    </ligand>
</feature>
<feature type="binding site" evidence="12">
    <location>
        <position position="155"/>
    </location>
    <ligand>
        <name>GTP</name>
        <dbReference type="ChEBI" id="CHEBI:37565"/>
    </ligand>
</feature>
<feature type="binding site" evidence="12">
    <location>
        <position position="189"/>
    </location>
    <ligand>
        <name>S-adenosyl-L-methionine</name>
        <dbReference type="ChEBI" id="CHEBI:59789"/>
    </ligand>
</feature>
<dbReference type="EC" id="4.1.99.22" evidence="1 12"/>
<comment type="function">
    <text evidence="12">Catalyzes the cyclization of GTP to (8S)-3',8-cyclo-7,8-dihydroguanosine 5'-triphosphate.</text>
</comment>
<feature type="binding site" evidence="12">
    <location>
        <position position="13"/>
    </location>
    <ligand>
        <name>GTP</name>
        <dbReference type="ChEBI" id="CHEBI:37565"/>
    </ligand>
</feature>
<dbReference type="AlphaFoldDB" id="A0A0M4DKJ6"/>
<comment type="catalytic activity">
    <reaction evidence="11 12">
        <text>GTP + AH2 + S-adenosyl-L-methionine = (8S)-3',8-cyclo-7,8-dihydroguanosine 5'-triphosphate + 5'-deoxyadenosine + L-methionine + A + H(+)</text>
        <dbReference type="Rhea" id="RHEA:49576"/>
        <dbReference type="ChEBI" id="CHEBI:13193"/>
        <dbReference type="ChEBI" id="CHEBI:15378"/>
        <dbReference type="ChEBI" id="CHEBI:17319"/>
        <dbReference type="ChEBI" id="CHEBI:17499"/>
        <dbReference type="ChEBI" id="CHEBI:37565"/>
        <dbReference type="ChEBI" id="CHEBI:57844"/>
        <dbReference type="ChEBI" id="CHEBI:59789"/>
        <dbReference type="ChEBI" id="CHEBI:131766"/>
        <dbReference type="EC" id="4.1.99.22"/>
    </reaction>
</comment>
<feature type="binding site" evidence="12">
    <location>
        <position position="94"/>
    </location>
    <ligand>
        <name>GTP</name>
        <dbReference type="ChEBI" id="CHEBI:37565"/>
    </ligand>
</feature>
<dbReference type="Gene3D" id="3.20.20.70">
    <property type="entry name" value="Aldolase class I"/>
    <property type="match status" value="1"/>
</dbReference>
<dbReference type="HAMAP" id="MF_01225_B">
    <property type="entry name" value="MoaA_B"/>
    <property type="match status" value="1"/>
</dbReference>
<proteinExistence type="inferred from homology"/>
<dbReference type="SFLD" id="SFLDG01386">
    <property type="entry name" value="main_SPASM_domain-containing"/>
    <property type="match status" value="1"/>
</dbReference>
<dbReference type="InterPro" id="IPR013483">
    <property type="entry name" value="MoaA"/>
</dbReference>
<keyword evidence="4 12" id="KW-0479">Metal-binding</keyword>
<feature type="binding site" evidence="12">
    <location>
        <position position="270"/>
    </location>
    <ligand>
        <name>[4Fe-4S] cluster</name>
        <dbReference type="ChEBI" id="CHEBI:49883"/>
        <label>2</label>
        <note>4Fe-4S-substrate</note>
    </ligand>
</feature>
<evidence type="ECO:0000256" key="8">
    <source>
        <dbReference type="ARBA" id="ARBA00023134"/>
    </source>
</evidence>
<feature type="binding site" evidence="12">
    <location>
        <position position="20"/>
    </location>
    <ligand>
        <name>[4Fe-4S] cluster</name>
        <dbReference type="ChEBI" id="CHEBI:49883"/>
        <label>1</label>
        <note>4Fe-4S-S-AdoMet</note>
    </ligand>
</feature>
<dbReference type="PANTHER" id="PTHR22960">
    <property type="entry name" value="MOLYBDOPTERIN COFACTOR SYNTHESIS PROTEIN A"/>
    <property type="match status" value="1"/>
</dbReference>
<keyword evidence="8 12" id="KW-0342">GTP-binding</keyword>
<evidence type="ECO:0000256" key="10">
    <source>
        <dbReference type="ARBA" id="ARBA00023239"/>
    </source>
</evidence>
<dbReference type="PROSITE" id="PS51918">
    <property type="entry name" value="RADICAL_SAM"/>
    <property type="match status" value="1"/>
</dbReference>
<feature type="binding site" evidence="12">
    <location>
        <position position="24"/>
    </location>
    <ligand>
        <name>[4Fe-4S] cluster</name>
        <dbReference type="ChEBI" id="CHEBI:49883"/>
        <label>1</label>
        <note>4Fe-4S-S-AdoMet</note>
    </ligand>
</feature>
<dbReference type="InterPro" id="IPR007197">
    <property type="entry name" value="rSAM"/>
</dbReference>
<evidence type="ECO:0000256" key="5">
    <source>
        <dbReference type="ARBA" id="ARBA00022741"/>
    </source>
</evidence>
<keyword evidence="9 12" id="KW-0501">Molybdenum cofactor biosynthesis</keyword>
<feature type="binding site" evidence="12">
    <location>
        <position position="256"/>
    </location>
    <ligand>
        <name>[4Fe-4S] cluster</name>
        <dbReference type="ChEBI" id="CHEBI:49883"/>
        <label>2</label>
        <note>4Fe-4S-substrate</note>
    </ligand>
</feature>
<keyword evidence="7 12" id="KW-0411">Iron-sulfur</keyword>
<sequence length="326" mass="35735">MKDSFGRTIDYLRLSVTDRCNLRCRYCMPEEGVSALGHGDILSYEELLRVARAATVAGVRKIRVTGGEPLVRRGIVDFIGELSALPTRPEISLTTNGLLLAELAGDLKRAGLCRINVSLDTLREDRFLRITRREGLSRVLDGLRAAEEAGLTPLKINMVPIAGENADEIVDFARLTLRHPWEMRFIEFMPVSADVGYPPESRFPAAAIIEELSRLGILLPISRSGPAGPARLFHYAGSPGRLGVIPAVSEHFCGECNRLRVTADGRIRPCLFSTEEIDIKTALRSGASEEVLLEILRGAVQVKPERHRIGEADFSQGPRGMQGIGG</sequence>
<dbReference type="KEGG" id="des:DSOUD_3356"/>
<gene>
    <name evidence="12 14" type="primary">moaA</name>
    <name evidence="14" type="ORF">DSOUD_3356</name>
</gene>
<dbReference type="InterPro" id="IPR040064">
    <property type="entry name" value="MoaA-like"/>
</dbReference>
<dbReference type="NCBIfam" id="TIGR02666">
    <property type="entry name" value="moaA"/>
    <property type="match status" value="1"/>
</dbReference>
<evidence type="ECO:0000256" key="12">
    <source>
        <dbReference type="HAMAP-Rule" id="MF_01225"/>
    </source>
</evidence>
<dbReference type="InterPro" id="IPR006638">
    <property type="entry name" value="Elp3/MiaA/NifB-like_rSAM"/>
</dbReference>
<feature type="binding site" evidence="12">
    <location>
        <position position="63"/>
    </location>
    <ligand>
        <name>GTP</name>
        <dbReference type="ChEBI" id="CHEBI:37565"/>
    </ligand>
</feature>
<dbReference type="PATRIC" id="fig|1603606.3.peg.3613"/>
<dbReference type="InterPro" id="IPR010505">
    <property type="entry name" value="MoaA_twitch"/>
</dbReference>
<evidence type="ECO:0000256" key="3">
    <source>
        <dbReference type="ARBA" id="ARBA00022691"/>
    </source>
</evidence>
<dbReference type="SMART" id="SM00729">
    <property type="entry name" value="Elp3"/>
    <property type="match status" value="1"/>
</dbReference>
<protein>
    <recommendedName>
        <fullName evidence="1 12">GTP 3',8-cyclase</fullName>
        <ecNumber evidence="1 12">4.1.99.22</ecNumber>
    </recommendedName>
    <alternativeName>
        <fullName evidence="12">Molybdenum cofactor biosynthesis protein A</fullName>
    </alternativeName>
</protein>
<dbReference type="GO" id="GO:0046872">
    <property type="term" value="F:metal ion binding"/>
    <property type="evidence" value="ECO:0007669"/>
    <property type="project" value="UniProtKB-KW"/>
</dbReference>
<keyword evidence="6 12" id="KW-0408">Iron</keyword>
<dbReference type="OrthoDB" id="9763993at2"/>
<dbReference type="GO" id="GO:0061798">
    <property type="term" value="F:GTP 3',8'-cyclase activity"/>
    <property type="evidence" value="ECO:0007669"/>
    <property type="project" value="UniProtKB-UniRule"/>
</dbReference>
<dbReference type="SFLD" id="SFLDG01067">
    <property type="entry name" value="SPASM/twitch_domain_containing"/>
    <property type="match status" value="1"/>
</dbReference>
<dbReference type="PROSITE" id="PS01305">
    <property type="entry name" value="MOAA_NIFB_PQQE"/>
    <property type="match status" value="1"/>
</dbReference>
<dbReference type="InterPro" id="IPR000385">
    <property type="entry name" value="MoaA_NifB_PqqE_Fe-S-bd_CS"/>
</dbReference>
<dbReference type="InterPro" id="IPR058240">
    <property type="entry name" value="rSAM_sf"/>
</dbReference>
<comment type="cofactor">
    <cofactor evidence="12">
        <name>[4Fe-4S] cluster</name>
        <dbReference type="ChEBI" id="CHEBI:49883"/>
    </cofactor>
    <text evidence="12">Binds 2 [4Fe-4S] clusters. Binds 1 [4Fe-4S] cluster coordinated with 3 cysteines and an exchangeable S-adenosyl-L-methionine and 1 [4Fe-4S] cluster coordinated with 3 cysteines and the GTP-derived substrate.</text>
</comment>
<reference evidence="14 15" key="1">
    <citation type="submission" date="2015-07" db="EMBL/GenBank/DDBJ databases">
        <title>Isolation and Genomic Characterization of a Novel Halophilic Metal-Reducing Deltaproteobacterium from the Deep Subsurface.</title>
        <authorList>
            <person name="Badalamenti J.P."/>
            <person name="Summers Z.M."/>
            <person name="Gralnick J.A."/>
            <person name="Bond D.R."/>
        </authorList>
    </citation>
    <scope>NUCLEOTIDE SEQUENCE [LARGE SCALE GENOMIC DNA]</scope>
    <source>
        <strain evidence="14 15">WTL</strain>
    </source>
</reference>
<feature type="binding site" evidence="12">
    <location>
        <position position="67"/>
    </location>
    <ligand>
        <name>S-adenosyl-L-methionine</name>
        <dbReference type="ChEBI" id="CHEBI:59789"/>
    </ligand>
</feature>
<evidence type="ECO:0000259" key="13">
    <source>
        <dbReference type="PROSITE" id="PS51918"/>
    </source>
</evidence>
<feature type="domain" description="Radical SAM core" evidence="13">
    <location>
        <begin position="4"/>
        <end position="230"/>
    </location>
</feature>
<dbReference type="PANTHER" id="PTHR22960:SF0">
    <property type="entry name" value="MOLYBDENUM COFACTOR BIOSYNTHESIS PROTEIN 1"/>
    <property type="match status" value="1"/>
</dbReference>
<evidence type="ECO:0000313" key="14">
    <source>
        <dbReference type="EMBL" id="ALC18075.1"/>
    </source>
</evidence>
<dbReference type="Proteomes" id="UP000057158">
    <property type="component" value="Chromosome"/>
</dbReference>
<feature type="binding site" evidence="12">
    <location>
        <position position="253"/>
    </location>
    <ligand>
        <name>[4Fe-4S] cluster</name>
        <dbReference type="ChEBI" id="CHEBI:49883"/>
        <label>2</label>
        <note>4Fe-4S-substrate</note>
    </ligand>
</feature>
<evidence type="ECO:0000256" key="6">
    <source>
        <dbReference type="ARBA" id="ARBA00023004"/>
    </source>
</evidence>
<dbReference type="GO" id="GO:0005525">
    <property type="term" value="F:GTP binding"/>
    <property type="evidence" value="ECO:0007669"/>
    <property type="project" value="UniProtKB-UniRule"/>
</dbReference>
<evidence type="ECO:0000256" key="4">
    <source>
        <dbReference type="ARBA" id="ARBA00022723"/>
    </source>
</evidence>
<evidence type="ECO:0000256" key="11">
    <source>
        <dbReference type="ARBA" id="ARBA00048697"/>
    </source>
</evidence>
<dbReference type="CDD" id="cd21117">
    <property type="entry name" value="Twitch_MoaA"/>
    <property type="match status" value="1"/>
</dbReference>
<dbReference type="CDD" id="cd01335">
    <property type="entry name" value="Radical_SAM"/>
    <property type="match status" value="1"/>
</dbReference>
<dbReference type="Pfam" id="PF06463">
    <property type="entry name" value="Mob_synth_C"/>
    <property type="match status" value="1"/>
</dbReference>
<dbReference type="STRING" id="1603606.DSOUD_3356"/>
<keyword evidence="10 12" id="KW-0456">Lyase</keyword>
<feature type="binding site" evidence="12">
    <location>
        <position position="27"/>
    </location>
    <ligand>
        <name>[4Fe-4S] cluster</name>
        <dbReference type="ChEBI" id="CHEBI:49883"/>
        <label>1</label>
        <note>4Fe-4S-S-AdoMet</note>
    </ligand>
</feature>
<dbReference type="RefSeq" id="WP_053552026.1">
    <property type="nucleotide sequence ID" value="NZ_CP010802.1"/>
</dbReference>
<evidence type="ECO:0000256" key="2">
    <source>
        <dbReference type="ARBA" id="ARBA00022485"/>
    </source>
</evidence>
<accession>A0A0M4DKJ6</accession>
<keyword evidence="3 12" id="KW-0949">S-adenosyl-L-methionine</keyword>
<dbReference type="SFLD" id="SFLDS00029">
    <property type="entry name" value="Radical_SAM"/>
    <property type="match status" value="1"/>
</dbReference>
<feature type="binding site" evidence="12">
    <location>
        <position position="118"/>
    </location>
    <ligand>
        <name>S-adenosyl-L-methionine</name>
        <dbReference type="ChEBI" id="CHEBI:59789"/>
    </ligand>
</feature>
<keyword evidence="2 12" id="KW-0004">4Fe-4S</keyword>
<dbReference type="Pfam" id="PF04055">
    <property type="entry name" value="Radical_SAM"/>
    <property type="match status" value="1"/>
</dbReference>
<comment type="subunit">
    <text evidence="12">Monomer and homodimer.</text>
</comment>
<name>A0A0M4DKJ6_9BACT</name>
<dbReference type="GO" id="GO:0006777">
    <property type="term" value="P:Mo-molybdopterin cofactor biosynthetic process"/>
    <property type="evidence" value="ECO:0007669"/>
    <property type="project" value="UniProtKB-UniRule"/>
</dbReference>
<feature type="binding site" evidence="12">
    <location>
        <position position="26"/>
    </location>
    <ligand>
        <name>S-adenosyl-L-methionine</name>
        <dbReference type="ChEBI" id="CHEBI:59789"/>
    </ligand>
</feature>
<comment type="pathway">
    <text evidence="12">Cofactor biosynthesis; molybdopterin biosynthesis.</text>
</comment>
<evidence type="ECO:0000256" key="7">
    <source>
        <dbReference type="ARBA" id="ARBA00023014"/>
    </source>
</evidence>
<evidence type="ECO:0000256" key="9">
    <source>
        <dbReference type="ARBA" id="ARBA00023150"/>
    </source>
</evidence>
<dbReference type="SUPFAM" id="SSF102114">
    <property type="entry name" value="Radical SAM enzymes"/>
    <property type="match status" value="1"/>
</dbReference>
<evidence type="ECO:0000313" key="15">
    <source>
        <dbReference type="Proteomes" id="UP000057158"/>
    </source>
</evidence>
<keyword evidence="15" id="KW-1185">Reference proteome</keyword>
<organism evidence="14 15">
    <name type="scientific">Desulfuromonas soudanensis</name>
    <dbReference type="NCBI Taxonomy" id="1603606"/>
    <lineage>
        <taxon>Bacteria</taxon>
        <taxon>Pseudomonadati</taxon>
        <taxon>Thermodesulfobacteriota</taxon>
        <taxon>Desulfuromonadia</taxon>
        <taxon>Desulfuromonadales</taxon>
        <taxon>Desulfuromonadaceae</taxon>
        <taxon>Desulfuromonas</taxon>
    </lineage>
</organism>
<dbReference type="GO" id="GO:0061799">
    <property type="term" value="F:cyclic pyranopterin monophosphate synthase activity"/>
    <property type="evidence" value="ECO:0007669"/>
    <property type="project" value="TreeGrafter"/>
</dbReference>
<dbReference type="InterPro" id="IPR013785">
    <property type="entry name" value="Aldolase_TIM"/>
</dbReference>
<dbReference type="GO" id="GO:1904047">
    <property type="term" value="F:S-adenosyl-L-methionine binding"/>
    <property type="evidence" value="ECO:0007669"/>
    <property type="project" value="UniProtKB-UniRule"/>
</dbReference>
<dbReference type="InterPro" id="IPR050105">
    <property type="entry name" value="MoCo_biosynth_MoaA/MoaC"/>
</dbReference>
<dbReference type="UniPathway" id="UPA00344"/>
<dbReference type="SFLD" id="SFLDG01383">
    <property type="entry name" value="cyclic_pyranopterin_phosphate"/>
    <property type="match status" value="1"/>
</dbReference>
<comment type="similarity">
    <text evidence="12">Belongs to the radical SAM superfamily. MoaA family.</text>
</comment>
<dbReference type="EMBL" id="CP010802">
    <property type="protein sequence ID" value="ALC18075.1"/>
    <property type="molecule type" value="Genomic_DNA"/>
</dbReference>
<dbReference type="GO" id="GO:0051539">
    <property type="term" value="F:4 iron, 4 sulfur cluster binding"/>
    <property type="evidence" value="ECO:0007669"/>
    <property type="project" value="UniProtKB-UniRule"/>
</dbReference>
<keyword evidence="5 12" id="KW-0547">Nucleotide-binding</keyword>